<name>A0A0F9LI96_9ZZZZ</name>
<organism evidence="1">
    <name type="scientific">marine sediment metagenome</name>
    <dbReference type="NCBI Taxonomy" id="412755"/>
    <lineage>
        <taxon>unclassified sequences</taxon>
        <taxon>metagenomes</taxon>
        <taxon>ecological metagenomes</taxon>
    </lineage>
</organism>
<dbReference type="AlphaFoldDB" id="A0A0F9LI96"/>
<accession>A0A0F9LI96</accession>
<reference evidence="1" key="1">
    <citation type="journal article" date="2015" name="Nature">
        <title>Complex archaea that bridge the gap between prokaryotes and eukaryotes.</title>
        <authorList>
            <person name="Spang A."/>
            <person name="Saw J.H."/>
            <person name="Jorgensen S.L."/>
            <person name="Zaremba-Niedzwiedzka K."/>
            <person name="Martijn J."/>
            <person name="Lind A.E."/>
            <person name="van Eijk R."/>
            <person name="Schleper C."/>
            <person name="Guy L."/>
            <person name="Ettema T.J."/>
        </authorList>
    </citation>
    <scope>NUCLEOTIDE SEQUENCE</scope>
</reference>
<sequence>MDCGLYSILGFVAEVDWVEDPDLILCPHEEIRTDLLEPCCSLCGFVMENLPLTKSAIRF</sequence>
<gene>
    <name evidence="1" type="ORF">LCGC14_1504900</name>
</gene>
<comment type="caution">
    <text evidence="1">The sequence shown here is derived from an EMBL/GenBank/DDBJ whole genome shotgun (WGS) entry which is preliminary data.</text>
</comment>
<protein>
    <submittedName>
        <fullName evidence="1">Uncharacterized protein</fullName>
    </submittedName>
</protein>
<evidence type="ECO:0000313" key="1">
    <source>
        <dbReference type="EMBL" id="KKM64080.1"/>
    </source>
</evidence>
<feature type="non-terminal residue" evidence="1">
    <location>
        <position position="59"/>
    </location>
</feature>
<dbReference type="EMBL" id="LAZR01010972">
    <property type="protein sequence ID" value="KKM64080.1"/>
    <property type="molecule type" value="Genomic_DNA"/>
</dbReference>
<proteinExistence type="predicted"/>